<dbReference type="AlphaFoldDB" id="A0AAU8LWQ4"/>
<reference evidence="1" key="2">
    <citation type="submission" date="2024-06" db="EMBL/GenBank/DDBJ databases">
        <authorList>
            <person name="Plum-Jensen L.E."/>
            <person name="Schramm A."/>
            <person name="Marshall I.P.G."/>
        </authorList>
    </citation>
    <scope>NUCLEOTIDE SEQUENCE</scope>
    <source>
        <strain evidence="1">Rat1</strain>
    </source>
</reference>
<dbReference type="InterPro" id="IPR007460">
    <property type="entry name" value="BrnT_toxin"/>
</dbReference>
<protein>
    <submittedName>
        <fullName evidence="1">BrnT family toxin</fullName>
    </submittedName>
</protein>
<dbReference type="KEGG" id="eaj:Q3M24_00495"/>
<gene>
    <name evidence="1" type="ORF">Q3M24_00495</name>
</gene>
<reference evidence="1" key="1">
    <citation type="journal article" date="2024" name="Syst. Appl. Microbiol.">
        <title>First single-strain enrichments of Electrothrix cable bacteria, description of E. aestuarii sp. nov. and E. rattekaaiensis sp. nov., and proposal of a cable bacteria taxonomy following the rules of the SeqCode.</title>
        <authorList>
            <person name="Plum-Jensen L.E."/>
            <person name="Schramm A."/>
            <person name="Marshall I.P.G."/>
        </authorList>
    </citation>
    <scope>NUCLEOTIDE SEQUENCE</scope>
    <source>
        <strain evidence="1">Rat1</strain>
    </source>
</reference>
<dbReference type="EMBL" id="CP159373">
    <property type="protein sequence ID" value="XCN73274.1"/>
    <property type="molecule type" value="Genomic_DNA"/>
</dbReference>
<proteinExistence type="predicted"/>
<evidence type="ECO:0000313" key="1">
    <source>
        <dbReference type="EMBL" id="XCN73274.1"/>
    </source>
</evidence>
<name>A0AAU8LWQ4_9BACT</name>
<accession>A0AAU8LWQ4</accession>
<sequence length="93" mass="10988">MKPRFEWNPDKAERNLRKHGISFEEAETVFDDPLFITVLDEEHAVDEERYITLGLSETGRLLLIAHTDRQGAIRIISARKATKRERRFYEESK</sequence>
<dbReference type="Pfam" id="PF04365">
    <property type="entry name" value="BrnT_toxin"/>
    <property type="match status" value="1"/>
</dbReference>
<dbReference type="InterPro" id="IPR038573">
    <property type="entry name" value="BrnT_sf"/>
</dbReference>
<dbReference type="Gene3D" id="3.10.450.530">
    <property type="entry name" value="Ribonuclease toxin, BrnT, of type II toxin-antitoxin system"/>
    <property type="match status" value="1"/>
</dbReference>
<organism evidence="1">
    <name type="scientific">Candidatus Electrothrix aestuarii</name>
    <dbReference type="NCBI Taxonomy" id="3062594"/>
    <lineage>
        <taxon>Bacteria</taxon>
        <taxon>Pseudomonadati</taxon>
        <taxon>Thermodesulfobacteriota</taxon>
        <taxon>Desulfobulbia</taxon>
        <taxon>Desulfobulbales</taxon>
        <taxon>Desulfobulbaceae</taxon>
        <taxon>Candidatus Electrothrix</taxon>
    </lineage>
</organism>